<dbReference type="InterPro" id="IPR028259">
    <property type="entry name" value="AP2-like_int_N"/>
</dbReference>
<dbReference type="PROSITE" id="PS51900">
    <property type="entry name" value="CB"/>
    <property type="match status" value="1"/>
</dbReference>
<dbReference type="InterPro" id="IPR050090">
    <property type="entry name" value="Tyrosine_recombinase_XerCD"/>
</dbReference>
<dbReference type="Proteomes" id="UP001183202">
    <property type="component" value="Unassembled WGS sequence"/>
</dbReference>
<name>A0ABU2NEQ6_9PSEU</name>
<dbReference type="InterPro" id="IPR004107">
    <property type="entry name" value="Integrase_SAM-like_N"/>
</dbReference>
<evidence type="ECO:0000313" key="7">
    <source>
        <dbReference type="EMBL" id="MDT0351719.1"/>
    </source>
</evidence>
<proteinExistence type="predicted"/>
<gene>
    <name evidence="7" type="ORF">RM445_19530</name>
</gene>
<dbReference type="InterPro" id="IPR044068">
    <property type="entry name" value="CB"/>
</dbReference>
<keyword evidence="3" id="KW-0233">DNA recombination</keyword>
<feature type="domain" description="Core-binding (CB)" evidence="6">
    <location>
        <begin position="71"/>
        <end position="214"/>
    </location>
</feature>
<evidence type="ECO:0000256" key="4">
    <source>
        <dbReference type="PROSITE-ProRule" id="PRU01248"/>
    </source>
</evidence>
<dbReference type="Pfam" id="PF00589">
    <property type="entry name" value="Phage_integrase"/>
    <property type="match status" value="1"/>
</dbReference>
<dbReference type="Pfam" id="PF14657">
    <property type="entry name" value="Arm-DNA-bind_4"/>
    <property type="match status" value="1"/>
</dbReference>
<reference evidence="8" key="1">
    <citation type="submission" date="2023-07" db="EMBL/GenBank/DDBJ databases">
        <title>30 novel species of actinomycetes from the DSMZ collection.</title>
        <authorList>
            <person name="Nouioui I."/>
        </authorList>
    </citation>
    <scope>NUCLEOTIDE SEQUENCE [LARGE SCALE GENOMIC DNA]</scope>
    <source>
        <strain evidence="8">DSM 45834</strain>
    </source>
</reference>
<comment type="caution">
    <text evidence="7">The sequence shown here is derived from an EMBL/GenBank/DDBJ whole genome shotgun (WGS) entry which is preliminary data.</text>
</comment>
<feature type="domain" description="Tyr recombinase" evidence="5">
    <location>
        <begin position="239"/>
        <end position="437"/>
    </location>
</feature>
<dbReference type="RefSeq" id="WP_311558148.1">
    <property type="nucleotide sequence ID" value="NZ_JAVREJ010000014.1"/>
</dbReference>
<evidence type="ECO:0000259" key="5">
    <source>
        <dbReference type="PROSITE" id="PS51898"/>
    </source>
</evidence>
<dbReference type="Gene3D" id="1.10.150.130">
    <property type="match status" value="1"/>
</dbReference>
<dbReference type="PANTHER" id="PTHR30349">
    <property type="entry name" value="PHAGE INTEGRASE-RELATED"/>
    <property type="match status" value="1"/>
</dbReference>
<evidence type="ECO:0000256" key="3">
    <source>
        <dbReference type="ARBA" id="ARBA00023172"/>
    </source>
</evidence>
<keyword evidence="1" id="KW-0229">DNA integration</keyword>
<organism evidence="7 8">
    <name type="scientific">Pseudonocardia charpentierae</name>
    <dbReference type="NCBI Taxonomy" id="3075545"/>
    <lineage>
        <taxon>Bacteria</taxon>
        <taxon>Bacillati</taxon>
        <taxon>Actinomycetota</taxon>
        <taxon>Actinomycetes</taxon>
        <taxon>Pseudonocardiales</taxon>
        <taxon>Pseudonocardiaceae</taxon>
        <taxon>Pseudonocardia</taxon>
    </lineage>
</organism>
<dbReference type="PROSITE" id="PS51898">
    <property type="entry name" value="TYR_RECOMBINASE"/>
    <property type="match status" value="1"/>
</dbReference>
<dbReference type="PANTHER" id="PTHR30349:SF91">
    <property type="entry name" value="INTA PROTEIN"/>
    <property type="match status" value="1"/>
</dbReference>
<dbReference type="InterPro" id="IPR013762">
    <property type="entry name" value="Integrase-like_cat_sf"/>
</dbReference>
<accession>A0ABU2NEQ6</accession>
<dbReference type="InterPro" id="IPR010998">
    <property type="entry name" value="Integrase_recombinase_N"/>
</dbReference>
<dbReference type="CDD" id="cd01189">
    <property type="entry name" value="INT_ICEBs1_C_like"/>
    <property type="match status" value="1"/>
</dbReference>
<keyword evidence="2 4" id="KW-0238">DNA-binding</keyword>
<dbReference type="SUPFAM" id="SSF56349">
    <property type="entry name" value="DNA breaking-rejoining enzymes"/>
    <property type="match status" value="1"/>
</dbReference>
<dbReference type="Pfam" id="PF14659">
    <property type="entry name" value="Phage_int_SAM_3"/>
    <property type="match status" value="1"/>
</dbReference>
<dbReference type="Gene3D" id="1.10.443.10">
    <property type="entry name" value="Intergrase catalytic core"/>
    <property type="match status" value="1"/>
</dbReference>
<evidence type="ECO:0000256" key="1">
    <source>
        <dbReference type="ARBA" id="ARBA00022908"/>
    </source>
</evidence>
<protein>
    <submittedName>
        <fullName evidence="7">Tyrosine-type recombinase/integrase</fullName>
    </submittedName>
</protein>
<evidence type="ECO:0000256" key="2">
    <source>
        <dbReference type="ARBA" id="ARBA00023125"/>
    </source>
</evidence>
<dbReference type="InterPro" id="IPR002104">
    <property type="entry name" value="Integrase_catalytic"/>
</dbReference>
<dbReference type="EMBL" id="JAVREJ010000014">
    <property type="protein sequence ID" value="MDT0351719.1"/>
    <property type="molecule type" value="Genomic_DNA"/>
</dbReference>
<evidence type="ECO:0000259" key="6">
    <source>
        <dbReference type="PROSITE" id="PS51900"/>
    </source>
</evidence>
<dbReference type="InterPro" id="IPR011010">
    <property type="entry name" value="DNA_brk_join_enz"/>
</dbReference>
<keyword evidence="8" id="KW-1185">Reference proteome</keyword>
<sequence length="454" mass="50797">MSRRAQPTKGITVHQRGSRWYYRLDLEADPLTGKRQRENRGGFESEADAWTAAMASKQRHGGGRHIRTTRRTVRAFLLEWQAAVGDSVKPSTGQNYADYIRAYVDPIIGDRRLQDITVPVLNLFYRRLLTEGRVKTDRNSAMFAYWSEHRAERDGLGPTPAQLVTACGVSIHAARAAVLRFRRGREPVDAGAGLAPKTVKNVHRMLHRAFSDAVAWEYLIANPAEHASLPREQRRTSRTRPKPWTVDELTAWLRLALSDRFAAMWLLAATTGMRRSELAGVDRELLDLDARTLAIEDTRVVVAGYTVESDGKSNAGIRVISLDDFTVELLRAYLAGLGEEQEAFGSGYDTSHHKLLRYPDGRALHADTITRRFNRLVDLAGVRRIRLHDVRHTYATLSLDSGVHAKIVSDRIGHAHEGITVAIYGHRSTGHDRAAAELVAGLIRRRLDDAPEAG</sequence>
<evidence type="ECO:0000313" key="8">
    <source>
        <dbReference type="Proteomes" id="UP001183202"/>
    </source>
</evidence>